<dbReference type="Proteomes" id="UP000838756">
    <property type="component" value="Unassembled WGS sequence"/>
</dbReference>
<evidence type="ECO:0000313" key="13">
    <source>
        <dbReference type="Proteomes" id="UP000838756"/>
    </source>
</evidence>
<feature type="region of interest" description="Disordered" evidence="9">
    <location>
        <begin position="252"/>
        <end position="275"/>
    </location>
</feature>
<dbReference type="PANTHER" id="PTHR15067:SF4">
    <property type="entry name" value="E3 UBIQUITIN-PROTEIN LIGASE RNF8"/>
    <property type="match status" value="1"/>
</dbReference>
<evidence type="ECO:0000256" key="7">
    <source>
        <dbReference type="ARBA" id="ARBA00022833"/>
    </source>
</evidence>
<dbReference type="GO" id="GO:0006511">
    <property type="term" value="P:ubiquitin-dependent protein catabolic process"/>
    <property type="evidence" value="ECO:0007669"/>
    <property type="project" value="TreeGrafter"/>
</dbReference>
<evidence type="ECO:0000256" key="4">
    <source>
        <dbReference type="ARBA" id="ARBA00022723"/>
    </source>
</evidence>
<dbReference type="SUPFAM" id="SSF57850">
    <property type="entry name" value="RING/U-box"/>
    <property type="match status" value="1"/>
</dbReference>
<evidence type="ECO:0000256" key="8">
    <source>
        <dbReference type="PROSITE-ProRule" id="PRU00175"/>
    </source>
</evidence>
<feature type="compositionally biased region" description="Basic residues" evidence="9">
    <location>
        <begin position="261"/>
        <end position="275"/>
    </location>
</feature>
<dbReference type="InterPro" id="IPR000253">
    <property type="entry name" value="FHA_dom"/>
</dbReference>
<accession>A0A8S4RAA0</accession>
<dbReference type="CDD" id="cd16535">
    <property type="entry name" value="RING-HC_RNF8"/>
    <property type="match status" value="1"/>
</dbReference>
<evidence type="ECO:0000256" key="2">
    <source>
        <dbReference type="ARBA" id="ARBA00017908"/>
    </source>
</evidence>
<keyword evidence="4" id="KW-0479">Metal-binding</keyword>
<dbReference type="GO" id="GO:0061630">
    <property type="term" value="F:ubiquitin protein ligase activity"/>
    <property type="evidence" value="ECO:0007669"/>
    <property type="project" value="TreeGrafter"/>
</dbReference>
<dbReference type="Gene3D" id="2.60.200.20">
    <property type="match status" value="1"/>
</dbReference>
<dbReference type="Pfam" id="PF00498">
    <property type="entry name" value="FHA"/>
    <property type="match status" value="1"/>
</dbReference>
<comment type="similarity">
    <text evidence="1">Belongs to the CHFR family.</text>
</comment>
<sequence>MNETFPTLLSCMPLKTQFKSFQQIDVSSEEFTIGRGLHNALIIPFLDISINHCKFIQNNKNWIVEDYSTFGIFINGVKLGKGKRKQISHGDIIQLDKSSEFVYQFVNEDSELMPPSAKRIKLQCPEKVRSQLLSIENDGVKLVQNATPDENSETTTRQILTEVGEIMETELQCSICAELFVSATTLNCSHTFCKYCIEKWKQKRKQCPICRSIITSECRSLVLDSFIEKMVQNLTEEIKQKRRKMLQSREVEVNMKEPKTKRNTRVRRGSRNRRTRCPPVRGTRIILEEKIHFPILLETKKVASLKLQTNYSVTRCHLVSDDEVLDRSDGWKNQKSLRTSA</sequence>
<keyword evidence="6" id="KW-0833">Ubl conjugation pathway</keyword>
<dbReference type="InterPro" id="IPR017907">
    <property type="entry name" value="Znf_RING_CS"/>
</dbReference>
<evidence type="ECO:0000256" key="3">
    <source>
        <dbReference type="ARBA" id="ARBA00022679"/>
    </source>
</evidence>
<dbReference type="GO" id="GO:0042393">
    <property type="term" value="F:histone binding"/>
    <property type="evidence" value="ECO:0007669"/>
    <property type="project" value="TreeGrafter"/>
</dbReference>
<evidence type="ECO:0000256" key="1">
    <source>
        <dbReference type="ARBA" id="ARBA00005797"/>
    </source>
</evidence>
<comment type="caution">
    <text evidence="12">The sequence shown here is derived from an EMBL/GenBank/DDBJ whole genome shotgun (WGS) entry which is preliminary data.</text>
</comment>
<proteinExistence type="inferred from homology"/>
<name>A0A8S4RAA0_9NEOP</name>
<feature type="domain" description="FHA" evidence="10">
    <location>
        <begin position="31"/>
        <end position="79"/>
    </location>
</feature>
<dbReference type="SMART" id="SM00184">
    <property type="entry name" value="RING"/>
    <property type="match status" value="1"/>
</dbReference>
<dbReference type="GO" id="GO:0005634">
    <property type="term" value="C:nucleus"/>
    <property type="evidence" value="ECO:0007669"/>
    <property type="project" value="TreeGrafter"/>
</dbReference>
<dbReference type="AlphaFoldDB" id="A0A8S4RAA0"/>
<reference evidence="12" key="1">
    <citation type="submission" date="2022-03" db="EMBL/GenBank/DDBJ databases">
        <authorList>
            <person name="Lindestad O."/>
        </authorList>
    </citation>
    <scope>NUCLEOTIDE SEQUENCE</scope>
</reference>
<evidence type="ECO:0000259" key="11">
    <source>
        <dbReference type="PROSITE" id="PS50089"/>
    </source>
</evidence>
<dbReference type="PROSITE" id="PS50089">
    <property type="entry name" value="ZF_RING_2"/>
    <property type="match status" value="1"/>
</dbReference>
<dbReference type="InterPro" id="IPR013083">
    <property type="entry name" value="Znf_RING/FYVE/PHD"/>
</dbReference>
<gene>
    <name evidence="12" type="primary">jg18191</name>
    <name evidence="12" type="ORF">PAEG_LOCUS11807</name>
</gene>
<dbReference type="Pfam" id="PF13920">
    <property type="entry name" value="zf-C3HC4_3"/>
    <property type="match status" value="1"/>
</dbReference>
<dbReference type="SMART" id="SM00240">
    <property type="entry name" value="FHA"/>
    <property type="match status" value="1"/>
</dbReference>
<dbReference type="InterPro" id="IPR001841">
    <property type="entry name" value="Znf_RING"/>
</dbReference>
<dbReference type="PANTHER" id="PTHR15067">
    <property type="entry name" value="E3 UBIQUITIN-PROTEIN LIGASE RNF8"/>
    <property type="match status" value="1"/>
</dbReference>
<evidence type="ECO:0000256" key="9">
    <source>
        <dbReference type="SAM" id="MobiDB-lite"/>
    </source>
</evidence>
<dbReference type="GO" id="GO:0008270">
    <property type="term" value="F:zinc ion binding"/>
    <property type="evidence" value="ECO:0007669"/>
    <property type="project" value="UniProtKB-KW"/>
</dbReference>
<dbReference type="GO" id="GO:0000151">
    <property type="term" value="C:ubiquitin ligase complex"/>
    <property type="evidence" value="ECO:0007669"/>
    <property type="project" value="TreeGrafter"/>
</dbReference>
<keyword evidence="13" id="KW-1185">Reference proteome</keyword>
<dbReference type="GO" id="GO:0005829">
    <property type="term" value="C:cytosol"/>
    <property type="evidence" value="ECO:0007669"/>
    <property type="project" value="TreeGrafter"/>
</dbReference>
<feature type="domain" description="RING-type" evidence="11">
    <location>
        <begin position="173"/>
        <end position="211"/>
    </location>
</feature>
<keyword evidence="5 8" id="KW-0863">Zinc-finger</keyword>
<evidence type="ECO:0000259" key="10">
    <source>
        <dbReference type="PROSITE" id="PS50006"/>
    </source>
</evidence>
<protein>
    <recommendedName>
        <fullName evidence="2">E3 ubiquitin-protein ligase CHFR</fullName>
    </recommendedName>
</protein>
<evidence type="ECO:0000256" key="5">
    <source>
        <dbReference type="ARBA" id="ARBA00022771"/>
    </source>
</evidence>
<keyword evidence="7" id="KW-0862">Zinc</keyword>
<dbReference type="GO" id="GO:0035861">
    <property type="term" value="C:site of double-strand break"/>
    <property type="evidence" value="ECO:0007669"/>
    <property type="project" value="TreeGrafter"/>
</dbReference>
<evidence type="ECO:0000256" key="6">
    <source>
        <dbReference type="ARBA" id="ARBA00022786"/>
    </source>
</evidence>
<dbReference type="Gene3D" id="3.30.40.10">
    <property type="entry name" value="Zinc/RING finger domain, C3HC4 (zinc finger)"/>
    <property type="match status" value="1"/>
</dbReference>
<evidence type="ECO:0000313" key="12">
    <source>
        <dbReference type="EMBL" id="CAH2233886.1"/>
    </source>
</evidence>
<dbReference type="SUPFAM" id="SSF49879">
    <property type="entry name" value="SMAD/FHA domain"/>
    <property type="match status" value="1"/>
</dbReference>
<dbReference type="OrthoDB" id="5330228at2759"/>
<dbReference type="PROSITE" id="PS50006">
    <property type="entry name" value="FHA_DOMAIN"/>
    <property type="match status" value="1"/>
</dbReference>
<dbReference type="CDD" id="cd00060">
    <property type="entry name" value="FHA"/>
    <property type="match status" value="1"/>
</dbReference>
<dbReference type="EMBL" id="CAKXAJ010025013">
    <property type="protein sequence ID" value="CAH2233886.1"/>
    <property type="molecule type" value="Genomic_DNA"/>
</dbReference>
<dbReference type="InterPro" id="IPR008984">
    <property type="entry name" value="SMAD_FHA_dom_sf"/>
</dbReference>
<keyword evidence="3" id="KW-0808">Transferase</keyword>
<dbReference type="GO" id="GO:0070936">
    <property type="term" value="P:protein K48-linked ubiquitination"/>
    <property type="evidence" value="ECO:0007669"/>
    <property type="project" value="TreeGrafter"/>
</dbReference>
<dbReference type="PROSITE" id="PS00518">
    <property type="entry name" value="ZF_RING_1"/>
    <property type="match status" value="1"/>
</dbReference>
<dbReference type="GO" id="GO:0006302">
    <property type="term" value="P:double-strand break repair"/>
    <property type="evidence" value="ECO:0007669"/>
    <property type="project" value="TreeGrafter"/>
</dbReference>
<organism evidence="12 13">
    <name type="scientific">Pararge aegeria aegeria</name>
    <dbReference type="NCBI Taxonomy" id="348720"/>
    <lineage>
        <taxon>Eukaryota</taxon>
        <taxon>Metazoa</taxon>
        <taxon>Ecdysozoa</taxon>
        <taxon>Arthropoda</taxon>
        <taxon>Hexapoda</taxon>
        <taxon>Insecta</taxon>
        <taxon>Pterygota</taxon>
        <taxon>Neoptera</taxon>
        <taxon>Endopterygota</taxon>
        <taxon>Lepidoptera</taxon>
        <taxon>Glossata</taxon>
        <taxon>Ditrysia</taxon>
        <taxon>Papilionoidea</taxon>
        <taxon>Nymphalidae</taxon>
        <taxon>Satyrinae</taxon>
        <taxon>Satyrini</taxon>
        <taxon>Parargina</taxon>
        <taxon>Pararge</taxon>
    </lineage>
</organism>